<organism evidence="1">
    <name type="scientific">Panicum hallii</name>
    <dbReference type="NCBI Taxonomy" id="206008"/>
    <lineage>
        <taxon>Eukaryota</taxon>
        <taxon>Viridiplantae</taxon>
        <taxon>Streptophyta</taxon>
        <taxon>Embryophyta</taxon>
        <taxon>Tracheophyta</taxon>
        <taxon>Spermatophyta</taxon>
        <taxon>Magnoliopsida</taxon>
        <taxon>Liliopsida</taxon>
        <taxon>Poales</taxon>
        <taxon>Poaceae</taxon>
        <taxon>PACMAD clade</taxon>
        <taxon>Panicoideae</taxon>
        <taxon>Panicodae</taxon>
        <taxon>Paniceae</taxon>
        <taxon>Panicinae</taxon>
        <taxon>Panicum</taxon>
        <taxon>Panicum sect. Panicum</taxon>
    </lineage>
</organism>
<proteinExistence type="predicted"/>
<dbReference type="EMBL" id="CM008049">
    <property type="protein sequence ID" value="PVH48066.1"/>
    <property type="molecule type" value="Genomic_DNA"/>
</dbReference>
<protein>
    <submittedName>
        <fullName evidence="1">Uncharacterized protein</fullName>
    </submittedName>
</protein>
<accession>A0A2T8JDS6</accession>
<gene>
    <name evidence="1" type="ORF">PAHAL_4G234400</name>
</gene>
<evidence type="ECO:0000313" key="1">
    <source>
        <dbReference type="EMBL" id="PVH48066.1"/>
    </source>
</evidence>
<name>A0A2T8JDS6_9POAL</name>
<sequence length="65" mass="7296">MKLFFSRCAATKNEKSEHKSLQSDLCQNPYGSQYFAQLITPMAAKLKLCKPNLCKGIVASIVMNR</sequence>
<dbReference type="AlphaFoldDB" id="A0A2T8JDS6"/>
<dbReference type="Gramene" id="PVH48066">
    <property type="protein sequence ID" value="PVH48066"/>
    <property type="gene ID" value="PAHAL_4G234400"/>
</dbReference>
<dbReference type="Proteomes" id="UP000243499">
    <property type="component" value="Chromosome 4"/>
</dbReference>
<reference evidence="1" key="1">
    <citation type="submission" date="2018-04" db="EMBL/GenBank/DDBJ databases">
        <title>WGS assembly of Panicum hallii.</title>
        <authorList>
            <person name="Lovell J."/>
            <person name="Jenkins J."/>
            <person name="Lowry D."/>
            <person name="Mamidi S."/>
            <person name="Sreedasyam A."/>
            <person name="Weng X."/>
            <person name="Barry K."/>
            <person name="Bonette J."/>
            <person name="Campitelli B."/>
            <person name="Daum C."/>
            <person name="Gordon S."/>
            <person name="Gould B."/>
            <person name="Lipzen A."/>
            <person name="Macqueen A."/>
            <person name="Palacio-Mejia J."/>
            <person name="Plott C."/>
            <person name="Shakirov E."/>
            <person name="Shu S."/>
            <person name="Yoshinaga Y."/>
            <person name="Zane M."/>
            <person name="Rokhsar D."/>
            <person name="Grimwood J."/>
            <person name="Schmutz J."/>
            <person name="Juenger T."/>
        </authorList>
    </citation>
    <scope>NUCLEOTIDE SEQUENCE [LARGE SCALE GENOMIC DNA]</scope>
    <source>
        <strain evidence="1">FIL2</strain>
    </source>
</reference>